<keyword evidence="5 9" id="KW-0269">Exonuclease</keyword>
<comment type="caution">
    <text evidence="9">The sequence shown here is derived from an EMBL/GenBank/DDBJ whole genome shotgun (WGS) entry which is preliminary data.</text>
</comment>
<evidence type="ECO:0000313" key="10">
    <source>
        <dbReference type="Proteomes" id="UP001562065"/>
    </source>
</evidence>
<dbReference type="RefSeq" id="WP_369454664.1">
    <property type="nucleotide sequence ID" value="NZ_JBGCUO010000001.1"/>
</dbReference>
<accession>A0ABV4AG53</accession>
<dbReference type="Pfam" id="PF01368">
    <property type="entry name" value="DHH"/>
    <property type="match status" value="1"/>
</dbReference>
<dbReference type="GO" id="GO:0004527">
    <property type="term" value="F:exonuclease activity"/>
    <property type="evidence" value="ECO:0007669"/>
    <property type="project" value="UniProtKB-KW"/>
</dbReference>
<dbReference type="Gene3D" id="3.90.1640.30">
    <property type="match status" value="1"/>
</dbReference>
<dbReference type="NCBIfam" id="TIGR00644">
    <property type="entry name" value="recJ"/>
    <property type="match status" value="1"/>
</dbReference>
<dbReference type="Pfam" id="PF02272">
    <property type="entry name" value="DHHA1"/>
    <property type="match status" value="1"/>
</dbReference>
<dbReference type="InterPro" id="IPR051673">
    <property type="entry name" value="SSDNA_exonuclease_RecJ"/>
</dbReference>
<dbReference type="InterPro" id="IPR004610">
    <property type="entry name" value="RecJ"/>
</dbReference>
<dbReference type="InterPro" id="IPR041122">
    <property type="entry name" value="RecJ_OB"/>
</dbReference>
<feature type="domain" description="DDH" evidence="6">
    <location>
        <begin position="71"/>
        <end position="225"/>
    </location>
</feature>
<dbReference type="Pfam" id="PF17768">
    <property type="entry name" value="RecJ_OB"/>
    <property type="match status" value="1"/>
</dbReference>
<gene>
    <name evidence="9" type="primary">recJ</name>
    <name evidence="9" type="ORF">AB5I84_04510</name>
</gene>
<dbReference type="Proteomes" id="UP001562065">
    <property type="component" value="Unassembled WGS sequence"/>
</dbReference>
<evidence type="ECO:0000256" key="1">
    <source>
        <dbReference type="ARBA" id="ARBA00005915"/>
    </source>
</evidence>
<comment type="similarity">
    <text evidence="1">Belongs to the RecJ family.</text>
</comment>
<reference evidence="9 10" key="1">
    <citation type="submission" date="2024-07" db="EMBL/GenBank/DDBJ databases">
        <authorList>
            <person name="Ren Q."/>
        </authorList>
    </citation>
    <scope>NUCLEOTIDE SEQUENCE [LARGE SCALE GENOMIC DNA]</scope>
    <source>
        <strain evidence="9 10">REN37</strain>
    </source>
</reference>
<dbReference type="EMBL" id="JBGCUO010000001">
    <property type="protein sequence ID" value="MEY1661407.1"/>
    <property type="molecule type" value="Genomic_DNA"/>
</dbReference>
<dbReference type="Gene3D" id="3.10.310.30">
    <property type="match status" value="1"/>
</dbReference>
<evidence type="ECO:0000259" key="6">
    <source>
        <dbReference type="Pfam" id="PF01368"/>
    </source>
</evidence>
<evidence type="ECO:0000259" key="8">
    <source>
        <dbReference type="Pfam" id="PF17768"/>
    </source>
</evidence>
<keyword evidence="10" id="KW-1185">Reference proteome</keyword>
<keyword evidence="4" id="KW-0378">Hydrolase</keyword>
<evidence type="ECO:0000256" key="2">
    <source>
        <dbReference type="ARBA" id="ARBA00019841"/>
    </source>
</evidence>
<feature type="domain" description="RecJ OB" evidence="8">
    <location>
        <begin position="462"/>
        <end position="564"/>
    </location>
</feature>
<sequence length="569" mass="60468">MSLPQIRRRPVPDVVLPSVPPLLARILAARGVSSESELDLSLQQLPAPDCLPGLDAAVALLLQARAQQWTVLIVGDYDADGATATALLWRGLQWLGLAQPQFLVPDRFIYGYGLSEAIVELACQQGTPDLIITVDNGIASIDGVAAARAAGIRVLITDHHLPGEALPEADAIVNPRLVTDHPLANLAGVGVAFYVLMALRAALREQGQPAAAPLAELLDLVAVGTVADVVPLCAVNRALVEQGLRRIRAGRACAGVRALLQVSGREPALLTATDLGFVVGPRINAAGRLADMRLGIACLLADDDVEALAHAGELDRINRERRVIEQGMRDAAEQQVAQLTERGAAAPLGVCLYDPHWHEGVVGLLASRVKERLHRPVVALAPAQQPGMLKGSGRSIPGLHLRDVLDRVATRHPGLLHRFGGHAMAAGLTMAEADLPAFTAAFSDAVAELALPGCFDPVLDSDGPLAATDVTLSVAELLQRAYPWGQGFAPPLFDGEFEVLNARVVGERHLKLTLGLPDTGAVVDAIHFGADEALLAQQPTRVQGLYRLEVNQWQGRRSVQLVFQHLIGH</sequence>
<proteinExistence type="inferred from homology"/>
<feature type="domain" description="DHHA1" evidence="7">
    <location>
        <begin position="353"/>
        <end position="447"/>
    </location>
</feature>
<dbReference type="PANTHER" id="PTHR30255">
    <property type="entry name" value="SINGLE-STRANDED-DNA-SPECIFIC EXONUCLEASE RECJ"/>
    <property type="match status" value="1"/>
</dbReference>
<evidence type="ECO:0000313" key="9">
    <source>
        <dbReference type="EMBL" id="MEY1661407.1"/>
    </source>
</evidence>
<protein>
    <recommendedName>
        <fullName evidence="2">Single-stranded-DNA-specific exonuclease RecJ</fullName>
    </recommendedName>
</protein>
<evidence type="ECO:0000256" key="5">
    <source>
        <dbReference type="ARBA" id="ARBA00022839"/>
    </source>
</evidence>
<evidence type="ECO:0000256" key="4">
    <source>
        <dbReference type="ARBA" id="ARBA00022801"/>
    </source>
</evidence>
<keyword evidence="3" id="KW-0540">Nuclease</keyword>
<dbReference type="InterPro" id="IPR001667">
    <property type="entry name" value="DDH_dom"/>
</dbReference>
<name>A0ABV4AG53_9GAMM</name>
<dbReference type="SUPFAM" id="SSF64182">
    <property type="entry name" value="DHH phosphoesterases"/>
    <property type="match status" value="1"/>
</dbReference>
<dbReference type="InterPro" id="IPR003156">
    <property type="entry name" value="DHHA1_dom"/>
</dbReference>
<evidence type="ECO:0000259" key="7">
    <source>
        <dbReference type="Pfam" id="PF02272"/>
    </source>
</evidence>
<dbReference type="PANTHER" id="PTHR30255:SF2">
    <property type="entry name" value="SINGLE-STRANDED-DNA-SPECIFIC EXONUCLEASE RECJ"/>
    <property type="match status" value="1"/>
</dbReference>
<evidence type="ECO:0000256" key="3">
    <source>
        <dbReference type="ARBA" id="ARBA00022722"/>
    </source>
</evidence>
<organism evidence="9 10">
    <name type="scientific">Isoalcanivorax beigongshangi</name>
    <dbReference type="NCBI Taxonomy" id="3238810"/>
    <lineage>
        <taxon>Bacteria</taxon>
        <taxon>Pseudomonadati</taxon>
        <taxon>Pseudomonadota</taxon>
        <taxon>Gammaproteobacteria</taxon>
        <taxon>Oceanospirillales</taxon>
        <taxon>Alcanivoracaceae</taxon>
        <taxon>Isoalcanivorax</taxon>
    </lineage>
</organism>
<dbReference type="InterPro" id="IPR038763">
    <property type="entry name" value="DHH_sf"/>
</dbReference>